<keyword evidence="2" id="KW-1185">Reference proteome</keyword>
<dbReference type="EMBL" id="JAUFPX010000006">
    <property type="protein sequence ID" value="MDN3590635.1"/>
    <property type="molecule type" value="Genomic_DNA"/>
</dbReference>
<proteinExistence type="predicted"/>
<gene>
    <name evidence="1" type="ORF">QWZ12_08420</name>
</gene>
<reference evidence="2" key="1">
    <citation type="journal article" date="2019" name="Int. J. Syst. Evol. Microbiol.">
        <title>The Global Catalogue of Microorganisms (GCM) 10K type strain sequencing project: providing services to taxonomists for standard genome sequencing and annotation.</title>
        <authorList>
            <consortium name="The Broad Institute Genomics Platform"/>
            <consortium name="The Broad Institute Genome Sequencing Center for Infectious Disease"/>
            <person name="Wu L."/>
            <person name="Ma J."/>
        </authorList>
    </citation>
    <scope>NUCLEOTIDE SEQUENCE [LARGE SCALE GENOMIC DNA]</scope>
    <source>
        <strain evidence="2">CECT 7069</strain>
    </source>
</reference>
<dbReference type="RefSeq" id="WP_238222956.1">
    <property type="nucleotide sequence ID" value="NZ_BPQD01000003.1"/>
</dbReference>
<protein>
    <submittedName>
        <fullName evidence="1">Uncharacterized protein</fullName>
    </submittedName>
</protein>
<comment type="caution">
    <text evidence="1">The sequence shown here is derived from an EMBL/GenBank/DDBJ whole genome shotgun (WGS) entry which is preliminary data.</text>
</comment>
<name>A0ABT8BFU1_9HYPH</name>
<organism evidence="1 2">
    <name type="scientific">Methylobacterium adhaesivum</name>
    <dbReference type="NCBI Taxonomy" id="333297"/>
    <lineage>
        <taxon>Bacteria</taxon>
        <taxon>Pseudomonadati</taxon>
        <taxon>Pseudomonadota</taxon>
        <taxon>Alphaproteobacteria</taxon>
        <taxon>Hyphomicrobiales</taxon>
        <taxon>Methylobacteriaceae</taxon>
        <taxon>Methylobacterium</taxon>
    </lineage>
</organism>
<sequence>MAGRARPITVRRTRDPRTMLDLAFTLGGLAVFGLTAAYAALCERL</sequence>
<accession>A0ABT8BFU1</accession>
<dbReference type="Proteomes" id="UP001224644">
    <property type="component" value="Unassembled WGS sequence"/>
</dbReference>
<evidence type="ECO:0000313" key="2">
    <source>
        <dbReference type="Proteomes" id="UP001224644"/>
    </source>
</evidence>
<evidence type="ECO:0000313" key="1">
    <source>
        <dbReference type="EMBL" id="MDN3590635.1"/>
    </source>
</evidence>